<dbReference type="EMBL" id="JAIWYP010000006">
    <property type="protein sequence ID" value="KAH3803458.1"/>
    <property type="molecule type" value="Genomic_DNA"/>
</dbReference>
<feature type="region of interest" description="Disordered" evidence="1">
    <location>
        <begin position="1"/>
        <end position="30"/>
    </location>
</feature>
<evidence type="ECO:0000313" key="2">
    <source>
        <dbReference type="EMBL" id="KAH3803458.1"/>
    </source>
</evidence>
<accession>A0A9D4FUI2</accession>
<sequence>MRFRSSPKHDFLKPCRDRALHDGKQKRERVAKIDPGKKGAYDHLYFLCRKPWQVRFMIQFDQCDELHNG</sequence>
<organism evidence="2 3">
    <name type="scientific">Dreissena polymorpha</name>
    <name type="common">Zebra mussel</name>
    <name type="synonym">Mytilus polymorpha</name>
    <dbReference type="NCBI Taxonomy" id="45954"/>
    <lineage>
        <taxon>Eukaryota</taxon>
        <taxon>Metazoa</taxon>
        <taxon>Spiralia</taxon>
        <taxon>Lophotrochozoa</taxon>
        <taxon>Mollusca</taxon>
        <taxon>Bivalvia</taxon>
        <taxon>Autobranchia</taxon>
        <taxon>Heteroconchia</taxon>
        <taxon>Euheterodonta</taxon>
        <taxon>Imparidentia</taxon>
        <taxon>Neoheterodontei</taxon>
        <taxon>Myida</taxon>
        <taxon>Dreissenoidea</taxon>
        <taxon>Dreissenidae</taxon>
        <taxon>Dreissena</taxon>
    </lineage>
</organism>
<proteinExistence type="predicted"/>
<comment type="caution">
    <text evidence="2">The sequence shown here is derived from an EMBL/GenBank/DDBJ whole genome shotgun (WGS) entry which is preliminary data.</text>
</comment>
<name>A0A9D4FUI2_DREPO</name>
<dbReference type="AlphaFoldDB" id="A0A9D4FUI2"/>
<reference evidence="2" key="1">
    <citation type="journal article" date="2019" name="bioRxiv">
        <title>The Genome of the Zebra Mussel, Dreissena polymorpha: A Resource for Invasive Species Research.</title>
        <authorList>
            <person name="McCartney M.A."/>
            <person name="Auch B."/>
            <person name="Kono T."/>
            <person name="Mallez S."/>
            <person name="Zhang Y."/>
            <person name="Obille A."/>
            <person name="Becker A."/>
            <person name="Abrahante J.E."/>
            <person name="Garbe J."/>
            <person name="Badalamenti J.P."/>
            <person name="Herman A."/>
            <person name="Mangelson H."/>
            <person name="Liachko I."/>
            <person name="Sullivan S."/>
            <person name="Sone E.D."/>
            <person name="Koren S."/>
            <person name="Silverstein K.A.T."/>
            <person name="Beckman K.B."/>
            <person name="Gohl D.M."/>
        </authorList>
    </citation>
    <scope>NUCLEOTIDE SEQUENCE</scope>
    <source>
        <strain evidence="2">Duluth1</strain>
        <tissue evidence="2">Whole animal</tissue>
    </source>
</reference>
<evidence type="ECO:0000256" key="1">
    <source>
        <dbReference type="SAM" id="MobiDB-lite"/>
    </source>
</evidence>
<reference evidence="2" key="2">
    <citation type="submission" date="2020-11" db="EMBL/GenBank/DDBJ databases">
        <authorList>
            <person name="McCartney M.A."/>
            <person name="Auch B."/>
            <person name="Kono T."/>
            <person name="Mallez S."/>
            <person name="Becker A."/>
            <person name="Gohl D.M."/>
            <person name="Silverstein K.A.T."/>
            <person name="Koren S."/>
            <person name="Bechman K.B."/>
            <person name="Herman A."/>
            <person name="Abrahante J.E."/>
            <person name="Garbe J."/>
        </authorList>
    </citation>
    <scope>NUCLEOTIDE SEQUENCE</scope>
    <source>
        <strain evidence="2">Duluth1</strain>
        <tissue evidence="2">Whole animal</tissue>
    </source>
</reference>
<protein>
    <submittedName>
        <fullName evidence="2">Uncharacterized protein</fullName>
    </submittedName>
</protein>
<evidence type="ECO:0000313" key="3">
    <source>
        <dbReference type="Proteomes" id="UP000828390"/>
    </source>
</evidence>
<keyword evidence="3" id="KW-1185">Reference proteome</keyword>
<dbReference type="Proteomes" id="UP000828390">
    <property type="component" value="Unassembled WGS sequence"/>
</dbReference>
<feature type="compositionally biased region" description="Basic and acidic residues" evidence="1">
    <location>
        <begin position="7"/>
        <end position="30"/>
    </location>
</feature>
<gene>
    <name evidence="2" type="ORF">DPMN_131719</name>
</gene>